<keyword evidence="2" id="KW-0597">Phosphoprotein</keyword>
<name>A0A7S1RXA2_ALECA</name>
<dbReference type="Pfam" id="PF02801">
    <property type="entry name" value="Ketoacyl-synt_C"/>
    <property type="match status" value="1"/>
</dbReference>
<dbReference type="Gene3D" id="3.40.47.10">
    <property type="match status" value="1"/>
</dbReference>
<sequence length="627" mass="69465">MMMFQGEVREHPLVKTSSKSNIGHTELCAGICGIIKCVLMGVYCDACPNNHIRLLNPHIDSNAYPVYFCTESVDQGKNQGFGGVSSFGFGGSNARGDIWARALAGPRNTDPGTRSAWLSANRIFIWGEVCKQARPRLPPSAAENALDIVQDYDDAYMVGEQPGDDDELFVVGSFNGWTKPEKMTYVEEFGSYIFAMPLGEACIEQFQICMNKNEYFKIFPASKFSSSQDTIVLGPGIAPVGNNWVIDGRPQGLPQGTLYHISLQWELETRKKIVTWEPSLDEYVTELASQIEPFRHRYCVLGSWSGFKPVEMLPARGEKPGTFETAVRVGFARHEEFRFQRDSDRLQTIYPARQRDLEANATPMWAWTQAGIKAIAHDADRYGNPQVGSAFTPDHFAVACKGDLKIDTVAVPGSKAWNDQSKIFEAMKAGGSVSVDAPGKDGPIDLEGLGRLGLISNSGSESVPACGPDHLGEEKNWTVSGVMGESFKIMLRVWDSEITVTTINSRTGIRTWTNQQAAMRRKYFVTATWNNWGFTPMTSEGTDVHWLRVVMPQSQMVAFQIAVDEDKAQAIHPDMALTDQLMSPAMGPDAKGEGLFWGVGVERGMAIEIKLDLSQQDRRKVVTWTYC</sequence>
<feature type="domain" description="Beta-ketoacyl synthase C-terminal" evidence="3">
    <location>
        <begin position="6"/>
        <end position="40"/>
    </location>
</feature>
<dbReference type="PANTHER" id="PTHR43775:SF37">
    <property type="entry name" value="SI:DKEY-61P9.11"/>
    <property type="match status" value="1"/>
</dbReference>
<dbReference type="InterPro" id="IPR014031">
    <property type="entry name" value="Ketoacyl_synth_C"/>
</dbReference>
<dbReference type="AlphaFoldDB" id="A0A7S1RXA2"/>
<proteinExistence type="predicted"/>
<dbReference type="SUPFAM" id="SSF53901">
    <property type="entry name" value="Thiolase-like"/>
    <property type="match status" value="1"/>
</dbReference>
<reference evidence="4" key="1">
    <citation type="submission" date="2021-01" db="EMBL/GenBank/DDBJ databases">
        <authorList>
            <person name="Corre E."/>
            <person name="Pelletier E."/>
            <person name="Niang G."/>
            <person name="Scheremetjew M."/>
            <person name="Finn R."/>
            <person name="Kale V."/>
            <person name="Holt S."/>
            <person name="Cochrane G."/>
            <person name="Meng A."/>
            <person name="Brown T."/>
            <person name="Cohen L."/>
        </authorList>
    </citation>
    <scope>NUCLEOTIDE SEQUENCE</scope>
    <source>
        <strain evidence="4">OF101</strain>
    </source>
</reference>
<protein>
    <recommendedName>
        <fullName evidence="3">Beta-ketoacyl synthase C-terminal domain-containing protein</fullName>
    </recommendedName>
</protein>
<dbReference type="InterPro" id="IPR050091">
    <property type="entry name" value="PKS_NRPS_Biosynth_Enz"/>
</dbReference>
<dbReference type="PANTHER" id="PTHR43775">
    <property type="entry name" value="FATTY ACID SYNTHASE"/>
    <property type="match status" value="1"/>
</dbReference>
<accession>A0A7S1RXA2</accession>
<evidence type="ECO:0000313" key="4">
    <source>
        <dbReference type="EMBL" id="CAD9178700.1"/>
    </source>
</evidence>
<dbReference type="InterPro" id="IPR016039">
    <property type="entry name" value="Thiolase-like"/>
</dbReference>
<evidence type="ECO:0000256" key="1">
    <source>
        <dbReference type="ARBA" id="ARBA00022450"/>
    </source>
</evidence>
<dbReference type="GO" id="GO:0006633">
    <property type="term" value="P:fatty acid biosynthetic process"/>
    <property type="evidence" value="ECO:0007669"/>
    <property type="project" value="TreeGrafter"/>
</dbReference>
<dbReference type="GO" id="GO:0004312">
    <property type="term" value="F:fatty acid synthase activity"/>
    <property type="evidence" value="ECO:0007669"/>
    <property type="project" value="TreeGrafter"/>
</dbReference>
<evidence type="ECO:0000259" key="3">
    <source>
        <dbReference type="Pfam" id="PF02801"/>
    </source>
</evidence>
<keyword evidence="1" id="KW-0596">Phosphopantetheine</keyword>
<dbReference type="EMBL" id="HBGE01093179">
    <property type="protein sequence ID" value="CAD9178700.1"/>
    <property type="molecule type" value="Transcribed_RNA"/>
</dbReference>
<gene>
    <name evidence="4" type="ORF">ACAT0790_LOCUS55472</name>
</gene>
<organism evidence="4">
    <name type="scientific">Alexandrium catenella</name>
    <name type="common">Red tide dinoflagellate</name>
    <name type="synonym">Gonyaulax catenella</name>
    <dbReference type="NCBI Taxonomy" id="2925"/>
    <lineage>
        <taxon>Eukaryota</taxon>
        <taxon>Sar</taxon>
        <taxon>Alveolata</taxon>
        <taxon>Dinophyceae</taxon>
        <taxon>Gonyaulacales</taxon>
        <taxon>Pyrocystaceae</taxon>
        <taxon>Alexandrium</taxon>
    </lineage>
</organism>
<evidence type="ECO:0000256" key="2">
    <source>
        <dbReference type="ARBA" id="ARBA00022553"/>
    </source>
</evidence>